<dbReference type="InterPro" id="IPR006153">
    <property type="entry name" value="Cation/H_exchanger_TM"/>
</dbReference>
<dbReference type="SUPFAM" id="SSF51735">
    <property type="entry name" value="NAD(P)-binding Rossmann-fold domains"/>
    <property type="match status" value="1"/>
</dbReference>
<dbReference type="Gene3D" id="1.20.1530.20">
    <property type="match status" value="1"/>
</dbReference>
<feature type="transmembrane region" description="Helical" evidence="7">
    <location>
        <begin position="191"/>
        <end position="211"/>
    </location>
</feature>
<comment type="subcellular location">
    <subcellularLocation>
        <location evidence="1">Membrane</location>
        <topology evidence="1">Multi-pass membrane protein</topology>
    </subcellularLocation>
</comment>
<dbReference type="EMBL" id="CADCUQ010000465">
    <property type="protein sequence ID" value="CAA9406937.1"/>
    <property type="molecule type" value="Genomic_DNA"/>
</dbReference>
<evidence type="ECO:0000256" key="2">
    <source>
        <dbReference type="ARBA" id="ARBA00005551"/>
    </source>
</evidence>
<feature type="transmembrane region" description="Helical" evidence="7">
    <location>
        <begin position="232"/>
        <end position="265"/>
    </location>
</feature>
<dbReference type="GO" id="GO:1902600">
    <property type="term" value="P:proton transmembrane transport"/>
    <property type="evidence" value="ECO:0007669"/>
    <property type="project" value="InterPro"/>
</dbReference>
<keyword evidence="4 7" id="KW-0812">Transmembrane</keyword>
<evidence type="ECO:0000256" key="6">
    <source>
        <dbReference type="ARBA" id="ARBA00023136"/>
    </source>
</evidence>
<feature type="domain" description="RCK N-terminal" evidence="9">
    <location>
        <begin position="437"/>
        <end position="549"/>
    </location>
</feature>
<protein>
    <submittedName>
        <fullName evidence="10">Inner membrane protein YbaL, KefB/KefC family</fullName>
    </submittedName>
</protein>
<feature type="domain" description="Cation/H+ exchanger transmembrane" evidence="8">
    <location>
        <begin position="15"/>
        <end position="389"/>
    </location>
</feature>
<feature type="transmembrane region" description="Helical" evidence="7">
    <location>
        <begin position="88"/>
        <end position="112"/>
    </location>
</feature>
<keyword evidence="5 7" id="KW-1133">Transmembrane helix</keyword>
<dbReference type="PANTHER" id="PTHR42751:SF1">
    <property type="entry name" value="CATION_PROTON ANTIPORTER YBAL-RELATED"/>
    <property type="match status" value="1"/>
</dbReference>
<evidence type="ECO:0000256" key="1">
    <source>
        <dbReference type="ARBA" id="ARBA00004141"/>
    </source>
</evidence>
<feature type="transmembrane region" description="Helical" evidence="7">
    <location>
        <begin position="372"/>
        <end position="392"/>
    </location>
</feature>
<proteinExistence type="inferred from homology"/>
<accession>A0A6J4PCD1</accession>
<sequence>MDHDLPLITTIAAAFTAAWVLGIVTQRLRLSPIVGYLLAGIAIGPHTPGFVGDLKLAQQLAELGVILLMFGVGLHFHPGDLLAVRKVAVPGAIGQSLVATLLGVAVAVAFGMSARSGIVLGMAMAVASTVVLIRVLTDNRMLDTPHGHVAVGWLIVEDILTVVVLVLIPALGTAPAVEGHAPAPQGVTGVLLSLGIALLKLGAMVAILLLAGSRVIPWVMVRVARLRSRELFTLTVLVMAIAVAAGSYKVFGASMALGAFLAGMVVGQSPVSQQAAADALPLRDAFAVLFFTSVGMLFDPAFPFREPGLMLAGLGIVMVGKPLAALAIVAVIGYPARTALVVALALAQIGEFSFILSDLGRAYQLIGPDAHNLLVACAIVSITVNPLLFRLVGPAERGLQRWPALWRFLNRRAAARGGQVNEQAGRVLERSAEPLAVIVGYGPVGQAVDSILRTSGLETVVVDLNMDTVRALTKDGRPAIYGDAFNIEVMHQALPRATHLVITLPHSTNRNPLIAAAKLVNPDMKIFVRARYLAERAELEQVGADVVAYEEAEASVALARLVLFDRGADPDTVRRETTRIRQQLGAEVGSR</sequence>
<dbReference type="Pfam" id="PF02254">
    <property type="entry name" value="TrkA_N"/>
    <property type="match status" value="1"/>
</dbReference>
<reference evidence="10" key="1">
    <citation type="submission" date="2020-02" db="EMBL/GenBank/DDBJ databases">
        <authorList>
            <person name="Meier V. D."/>
        </authorList>
    </citation>
    <scope>NUCLEOTIDE SEQUENCE</scope>
    <source>
        <strain evidence="10">AVDCRST_MAG64</strain>
    </source>
</reference>
<feature type="transmembrane region" description="Helical" evidence="7">
    <location>
        <begin position="57"/>
        <end position="76"/>
    </location>
</feature>
<name>A0A6J4PCD1_9BACT</name>
<evidence type="ECO:0000259" key="8">
    <source>
        <dbReference type="Pfam" id="PF00999"/>
    </source>
</evidence>
<feature type="transmembrane region" description="Helical" evidence="7">
    <location>
        <begin position="340"/>
        <end position="360"/>
    </location>
</feature>
<feature type="transmembrane region" description="Helical" evidence="7">
    <location>
        <begin position="6"/>
        <end position="24"/>
    </location>
</feature>
<dbReference type="GO" id="GO:0006813">
    <property type="term" value="P:potassium ion transport"/>
    <property type="evidence" value="ECO:0007669"/>
    <property type="project" value="InterPro"/>
</dbReference>
<keyword evidence="6 7" id="KW-0472">Membrane</keyword>
<evidence type="ECO:0000259" key="9">
    <source>
        <dbReference type="Pfam" id="PF02254"/>
    </source>
</evidence>
<feature type="transmembrane region" description="Helical" evidence="7">
    <location>
        <begin position="33"/>
        <end position="51"/>
    </location>
</feature>
<gene>
    <name evidence="10" type="ORF">AVDCRST_MAG64-2151</name>
</gene>
<organism evidence="10">
    <name type="scientific">uncultured Phycisphaerae bacterium</name>
    <dbReference type="NCBI Taxonomy" id="904963"/>
    <lineage>
        <taxon>Bacteria</taxon>
        <taxon>Pseudomonadati</taxon>
        <taxon>Planctomycetota</taxon>
        <taxon>Phycisphaerae</taxon>
        <taxon>environmental samples</taxon>
    </lineage>
</organism>
<evidence type="ECO:0000256" key="4">
    <source>
        <dbReference type="ARBA" id="ARBA00022692"/>
    </source>
</evidence>
<dbReference type="Gene3D" id="3.40.50.720">
    <property type="entry name" value="NAD(P)-binding Rossmann-like Domain"/>
    <property type="match status" value="1"/>
</dbReference>
<dbReference type="InterPro" id="IPR003148">
    <property type="entry name" value="RCK_N"/>
</dbReference>
<dbReference type="InterPro" id="IPR038770">
    <property type="entry name" value="Na+/solute_symporter_sf"/>
</dbReference>
<dbReference type="GO" id="GO:0016020">
    <property type="term" value="C:membrane"/>
    <property type="evidence" value="ECO:0007669"/>
    <property type="project" value="UniProtKB-SubCell"/>
</dbReference>
<dbReference type="AlphaFoldDB" id="A0A6J4PCD1"/>
<dbReference type="InterPro" id="IPR036291">
    <property type="entry name" value="NAD(P)-bd_dom_sf"/>
</dbReference>
<evidence type="ECO:0000256" key="7">
    <source>
        <dbReference type="SAM" id="Phobius"/>
    </source>
</evidence>
<dbReference type="Pfam" id="PF00999">
    <property type="entry name" value="Na_H_Exchanger"/>
    <property type="match status" value="1"/>
</dbReference>
<evidence type="ECO:0000313" key="10">
    <source>
        <dbReference type="EMBL" id="CAA9406937.1"/>
    </source>
</evidence>
<evidence type="ECO:0000256" key="3">
    <source>
        <dbReference type="ARBA" id="ARBA00022448"/>
    </source>
</evidence>
<feature type="transmembrane region" description="Helical" evidence="7">
    <location>
        <begin position="149"/>
        <end position="171"/>
    </location>
</feature>
<comment type="similarity">
    <text evidence="2">Belongs to the monovalent cation:proton antiporter 2 (CPA2) transporter (TC 2.A.37) family.</text>
</comment>
<dbReference type="GO" id="GO:0015297">
    <property type="term" value="F:antiporter activity"/>
    <property type="evidence" value="ECO:0007669"/>
    <property type="project" value="InterPro"/>
</dbReference>
<dbReference type="PANTHER" id="PTHR42751">
    <property type="entry name" value="SODIUM/HYDROGEN EXCHANGER FAMILY/TRKA DOMAIN PROTEIN"/>
    <property type="match status" value="1"/>
</dbReference>
<feature type="transmembrane region" description="Helical" evidence="7">
    <location>
        <begin position="118"/>
        <end position="137"/>
    </location>
</feature>
<keyword evidence="3" id="KW-0813">Transport</keyword>
<feature type="transmembrane region" description="Helical" evidence="7">
    <location>
        <begin position="309"/>
        <end position="334"/>
    </location>
</feature>
<evidence type="ECO:0000256" key="5">
    <source>
        <dbReference type="ARBA" id="ARBA00022989"/>
    </source>
</evidence>